<evidence type="ECO:0000313" key="5">
    <source>
        <dbReference type="Proteomes" id="UP000245396"/>
    </source>
</evidence>
<keyword evidence="2" id="KW-0472">Membrane</keyword>
<proteinExistence type="inferred from homology"/>
<dbReference type="PANTHER" id="PTHR31126">
    <property type="entry name" value="TYROSINE-PROTEIN PHOSPHATASE"/>
    <property type="match status" value="1"/>
</dbReference>
<keyword evidence="2" id="KW-0812">Transmembrane</keyword>
<dbReference type="RefSeq" id="WP_109611681.1">
    <property type="nucleotide sequence ID" value="NZ_QGGG01000002.1"/>
</dbReference>
<dbReference type="PROSITE" id="PS50056">
    <property type="entry name" value="TYR_PHOSPHATASE_2"/>
    <property type="match status" value="1"/>
</dbReference>
<dbReference type="GO" id="GO:0016791">
    <property type="term" value="F:phosphatase activity"/>
    <property type="evidence" value="ECO:0007669"/>
    <property type="project" value="TreeGrafter"/>
</dbReference>
<dbReference type="InterPro" id="IPR055214">
    <property type="entry name" value="PTP-NADK"/>
</dbReference>
<reference evidence="4 5" key="1">
    <citation type="submission" date="2018-05" db="EMBL/GenBank/DDBJ databases">
        <title>Genomic Encyclopedia of Type Strains, Phase IV (KMG-IV): sequencing the most valuable type-strain genomes for metagenomic binning, comparative biology and taxonomic classification.</title>
        <authorList>
            <person name="Goeker M."/>
        </authorList>
    </citation>
    <scope>NUCLEOTIDE SEQUENCE [LARGE SCALE GENOMIC DNA]</scope>
    <source>
        <strain evidence="4 5">DSM 6986</strain>
    </source>
</reference>
<feature type="domain" description="Tyrosine specific protein phosphatases" evidence="3">
    <location>
        <begin position="114"/>
        <end position="161"/>
    </location>
</feature>
<keyword evidence="2" id="KW-1133">Transmembrane helix</keyword>
<accession>A0A316C8Y2</accession>
<dbReference type="STRING" id="1192868.GCA_000304395_01493"/>
<protein>
    <submittedName>
        <fullName evidence="4">Uncharacterized protein (TIGR01244 family)</fullName>
    </submittedName>
</protein>
<dbReference type="OrthoDB" id="9814896at2"/>
<dbReference type="EMBL" id="QGGG01000002">
    <property type="protein sequence ID" value="PWJ85673.1"/>
    <property type="molecule type" value="Genomic_DNA"/>
</dbReference>
<evidence type="ECO:0000259" key="3">
    <source>
        <dbReference type="PROSITE" id="PS50056"/>
    </source>
</evidence>
<keyword evidence="5" id="KW-1185">Reference proteome</keyword>
<name>A0A316C8Y2_PSESE</name>
<sequence length="194" mass="21173">MKKGGVRYRLAWRALSAMSGAAAIAVGLFLASLQWFGNFHTVVAGELYRSAQVTPDELSAYVATYGIRTVINLRGDGGATKWYVEEKDASSQLGIEHVDFSMSAQKPLSRSKTEELAEILRSAPKPILIHCKAGSDRSGFASALYLAAVKGVDVEEAENQLSVRYGHISLPFMPAYAMDETYEDVEAWLGYPDS</sequence>
<dbReference type="PANTHER" id="PTHR31126:SF72">
    <property type="entry name" value="DUAL SPECIFICITY PROTEIN PHOSPHATASE TPBA"/>
    <property type="match status" value="1"/>
</dbReference>
<comment type="similarity">
    <text evidence="1">Belongs to the protein-tyrosine phosphatase family.</text>
</comment>
<feature type="transmembrane region" description="Helical" evidence="2">
    <location>
        <begin position="12"/>
        <end position="36"/>
    </location>
</feature>
<organism evidence="4 5">
    <name type="scientific">Pseudaminobacter salicylatoxidans</name>
    <dbReference type="NCBI Taxonomy" id="93369"/>
    <lineage>
        <taxon>Bacteria</taxon>
        <taxon>Pseudomonadati</taxon>
        <taxon>Pseudomonadota</taxon>
        <taxon>Alphaproteobacteria</taxon>
        <taxon>Hyphomicrobiales</taxon>
        <taxon>Phyllobacteriaceae</taxon>
        <taxon>Pseudaminobacter</taxon>
    </lineage>
</organism>
<dbReference type="AlphaFoldDB" id="A0A316C8Y2"/>
<dbReference type="InterPro" id="IPR029021">
    <property type="entry name" value="Prot-tyrosine_phosphatase-like"/>
</dbReference>
<dbReference type="SUPFAM" id="SSF52799">
    <property type="entry name" value="(Phosphotyrosine protein) phosphatases II"/>
    <property type="match status" value="1"/>
</dbReference>
<evidence type="ECO:0000256" key="1">
    <source>
        <dbReference type="ARBA" id="ARBA00009580"/>
    </source>
</evidence>
<dbReference type="Gene3D" id="3.90.190.10">
    <property type="entry name" value="Protein tyrosine phosphatase superfamily"/>
    <property type="match status" value="1"/>
</dbReference>
<dbReference type="Pfam" id="PF22741">
    <property type="entry name" value="PTP-NADK"/>
    <property type="match status" value="1"/>
</dbReference>
<dbReference type="InterPro" id="IPR016130">
    <property type="entry name" value="Tyr_Pase_AS"/>
</dbReference>
<evidence type="ECO:0000313" key="4">
    <source>
        <dbReference type="EMBL" id="PWJ85673.1"/>
    </source>
</evidence>
<dbReference type="CDD" id="cd14529">
    <property type="entry name" value="TpbA-like"/>
    <property type="match status" value="1"/>
</dbReference>
<comment type="caution">
    <text evidence="4">The sequence shown here is derived from an EMBL/GenBank/DDBJ whole genome shotgun (WGS) entry which is preliminary data.</text>
</comment>
<gene>
    <name evidence="4" type="ORF">C7441_102117</name>
</gene>
<evidence type="ECO:0000256" key="2">
    <source>
        <dbReference type="SAM" id="Phobius"/>
    </source>
</evidence>
<dbReference type="Proteomes" id="UP000245396">
    <property type="component" value="Unassembled WGS sequence"/>
</dbReference>
<dbReference type="PROSITE" id="PS00383">
    <property type="entry name" value="TYR_PHOSPHATASE_1"/>
    <property type="match status" value="1"/>
</dbReference>
<dbReference type="InterPro" id="IPR000387">
    <property type="entry name" value="Tyr_Pase_dom"/>
</dbReference>